<dbReference type="GO" id="GO:0005524">
    <property type="term" value="F:ATP binding"/>
    <property type="evidence" value="ECO:0007669"/>
    <property type="project" value="InterPro"/>
</dbReference>
<gene>
    <name evidence="2" type="ORF">AKAME5_000088400</name>
</gene>
<proteinExistence type="predicted"/>
<evidence type="ECO:0000313" key="3">
    <source>
        <dbReference type="Proteomes" id="UP001279410"/>
    </source>
</evidence>
<evidence type="ECO:0000313" key="2">
    <source>
        <dbReference type="EMBL" id="GLD46533.1"/>
    </source>
</evidence>
<dbReference type="InterPro" id="IPR000719">
    <property type="entry name" value="Prot_kinase_dom"/>
</dbReference>
<feature type="domain" description="Protein kinase" evidence="1">
    <location>
        <begin position="1"/>
        <end position="180"/>
    </location>
</feature>
<dbReference type="AlphaFoldDB" id="A0AAD3QW56"/>
<dbReference type="Gene3D" id="1.10.510.10">
    <property type="entry name" value="Transferase(Phosphotransferase) domain 1"/>
    <property type="match status" value="1"/>
</dbReference>
<organism evidence="2 3">
    <name type="scientific">Lates japonicus</name>
    <name type="common">Japanese lates</name>
    <dbReference type="NCBI Taxonomy" id="270547"/>
    <lineage>
        <taxon>Eukaryota</taxon>
        <taxon>Metazoa</taxon>
        <taxon>Chordata</taxon>
        <taxon>Craniata</taxon>
        <taxon>Vertebrata</taxon>
        <taxon>Euteleostomi</taxon>
        <taxon>Actinopterygii</taxon>
        <taxon>Neopterygii</taxon>
        <taxon>Teleostei</taxon>
        <taxon>Neoteleostei</taxon>
        <taxon>Acanthomorphata</taxon>
        <taxon>Carangaria</taxon>
        <taxon>Carangaria incertae sedis</taxon>
        <taxon>Centropomidae</taxon>
        <taxon>Lates</taxon>
    </lineage>
</organism>
<reference evidence="2" key="1">
    <citation type="submission" date="2022-08" db="EMBL/GenBank/DDBJ databases">
        <title>Genome sequencing of akame (Lates japonicus).</title>
        <authorList>
            <person name="Hashiguchi Y."/>
            <person name="Takahashi H."/>
        </authorList>
    </citation>
    <scope>NUCLEOTIDE SEQUENCE</scope>
    <source>
        <strain evidence="2">Kochi</strain>
    </source>
</reference>
<keyword evidence="3" id="KW-1185">Reference proteome</keyword>
<dbReference type="PANTHER" id="PTHR24347">
    <property type="entry name" value="SERINE/THREONINE-PROTEIN KINASE"/>
    <property type="match status" value="1"/>
</dbReference>
<keyword evidence="2" id="KW-0418">Kinase</keyword>
<dbReference type="PROSITE" id="PS50011">
    <property type="entry name" value="PROTEIN_KINASE_DOM"/>
    <property type="match status" value="1"/>
</dbReference>
<evidence type="ECO:0000259" key="1">
    <source>
        <dbReference type="PROSITE" id="PS50011"/>
    </source>
</evidence>
<name>A0AAD3QW56_LATJO</name>
<dbReference type="Pfam" id="PF00069">
    <property type="entry name" value="Pkinase"/>
    <property type="match status" value="1"/>
</dbReference>
<comment type="caution">
    <text evidence="2">The sequence shown here is derived from an EMBL/GenBank/DDBJ whole genome shotgun (WGS) entry which is preliminary data.</text>
</comment>
<keyword evidence="2" id="KW-0808">Transferase</keyword>
<dbReference type="Proteomes" id="UP001279410">
    <property type="component" value="Unassembled WGS sequence"/>
</dbReference>
<sequence length="193" mass="20258">MPSLLANRYTVERDASGMLHNLANVPSNTTHSPQHCAQETSNQNLLVSEHADGSKSLKLGDFGLATVVDGPLYTVCGTPTYVAPEIIAETGYGPRWTSGQLSHHHIPVVCFLTLSRATPLIQVEAGSTQDATGVKPLPLQTMPTATTVTTSTTKHYGRSLPVALPGLPTALPLTPGHCFLTLPQAPASPSDSG</sequence>
<accession>A0AAD3QW56</accession>
<dbReference type="InterPro" id="IPR011009">
    <property type="entry name" value="Kinase-like_dom_sf"/>
</dbReference>
<dbReference type="EMBL" id="BRZM01000002">
    <property type="protein sequence ID" value="GLD46533.1"/>
    <property type="molecule type" value="Genomic_DNA"/>
</dbReference>
<dbReference type="GO" id="GO:0004672">
    <property type="term" value="F:protein kinase activity"/>
    <property type="evidence" value="ECO:0007669"/>
    <property type="project" value="InterPro"/>
</dbReference>
<dbReference type="SUPFAM" id="SSF56112">
    <property type="entry name" value="Protein kinase-like (PK-like)"/>
    <property type="match status" value="1"/>
</dbReference>
<protein>
    <submittedName>
        <fullName evidence="2">Serine/threonine-protein kinase DCLK1-like protein</fullName>
    </submittedName>
</protein>